<keyword evidence="9 10" id="KW-1208">Phospholipid metabolism</keyword>
<evidence type="ECO:0000256" key="3">
    <source>
        <dbReference type="ARBA" id="ARBA00022679"/>
    </source>
</evidence>
<feature type="transmembrane region" description="Helical" evidence="10">
    <location>
        <begin position="116"/>
        <end position="137"/>
    </location>
</feature>
<sequence length="197" mass="21741">MDGSTLFLSLALIVLAYFSGSLLGAIWVCRWLNEPNPMLYGSHNPGATNVYRLAGFKAAFLTLAWDAAKAALPVWLGVQAELPRETLWAIALAAIVGHVLPVFHRFRGGKGVASTLGAGLVLAPVTTLWLTLIWFAMLFWKRISALASLTAAFFAPWLALWFEPDQFPLFAILALFILVRHRENLVRLANREEAPIL</sequence>
<evidence type="ECO:0000256" key="9">
    <source>
        <dbReference type="ARBA" id="ARBA00023264"/>
    </source>
</evidence>
<comment type="function">
    <text evidence="10">Catalyzes the transfer of an acyl group from acyl-phosphate (acyl-PO(4)) to glycerol-3-phosphate (G3P) to form lysophosphatidic acid (LPA). This enzyme utilizes acyl-phosphate as fatty acyl donor, but not acyl-CoA or acyl-ACP.</text>
</comment>
<dbReference type="EC" id="2.3.1.275" evidence="10"/>
<gene>
    <name evidence="10 11" type="primary">plsY</name>
    <name evidence="11" type="ORF">AAIA72_13820</name>
</gene>
<proteinExistence type="inferred from homology"/>
<comment type="pathway">
    <text evidence="10">Lipid metabolism; phospholipid metabolism.</text>
</comment>
<dbReference type="Pfam" id="PF02660">
    <property type="entry name" value="G3P_acyltransf"/>
    <property type="match status" value="1"/>
</dbReference>
<evidence type="ECO:0000256" key="4">
    <source>
        <dbReference type="ARBA" id="ARBA00022692"/>
    </source>
</evidence>
<dbReference type="HAMAP" id="MF_01043">
    <property type="entry name" value="PlsY"/>
    <property type="match status" value="1"/>
</dbReference>
<dbReference type="GO" id="GO:0008654">
    <property type="term" value="P:phospholipid biosynthetic process"/>
    <property type="evidence" value="ECO:0007669"/>
    <property type="project" value="UniProtKB-UniRule"/>
</dbReference>
<keyword evidence="4 10" id="KW-0812">Transmembrane</keyword>
<dbReference type="GO" id="GO:0005886">
    <property type="term" value="C:plasma membrane"/>
    <property type="evidence" value="ECO:0007669"/>
    <property type="project" value="UniProtKB-SubCell"/>
</dbReference>
<evidence type="ECO:0000256" key="1">
    <source>
        <dbReference type="ARBA" id="ARBA00022475"/>
    </source>
</evidence>
<evidence type="ECO:0000256" key="10">
    <source>
        <dbReference type="HAMAP-Rule" id="MF_01043"/>
    </source>
</evidence>
<protein>
    <recommendedName>
        <fullName evidence="10">Glycerol-3-phosphate acyltransferase</fullName>
    </recommendedName>
    <alternativeName>
        <fullName evidence="10">Acyl-PO4 G3P acyltransferase</fullName>
    </alternativeName>
    <alternativeName>
        <fullName evidence="10">Acyl-phosphate--glycerol-3-phosphate acyltransferase</fullName>
    </alternativeName>
    <alternativeName>
        <fullName evidence="10">G3P acyltransferase</fullName>
        <shortName evidence="10">GPAT</shortName>
        <ecNumber evidence="10">2.3.1.275</ecNumber>
    </alternativeName>
    <alternativeName>
        <fullName evidence="10">Lysophosphatidic acid synthase</fullName>
        <shortName evidence="10">LPA synthase</shortName>
    </alternativeName>
</protein>
<keyword evidence="7 10" id="KW-0472">Membrane</keyword>
<dbReference type="EMBL" id="CP154858">
    <property type="protein sequence ID" value="XDT71869.1"/>
    <property type="molecule type" value="Genomic_DNA"/>
</dbReference>
<comment type="subcellular location">
    <subcellularLocation>
        <location evidence="10">Cell membrane</location>
        <topology evidence="10">Multi-pass membrane protein</topology>
    </subcellularLocation>
</comment>
<evidence type="ECO:0000313" key="11">
    <source>
        <dbReference type="EMBL" id="XDT71869.1"/>
    </source>
</evidence>
<dbReference type="NCBIfam" id="TIGR00023">
    <property type="entry name" value="glycerol-3-phosphate 1-O-acyltransferase PlsY"/>
    <property type="match status" value="1"/>
</dbReference>
<comment type="caution">
    <text evidence="10">Lacks conserved residue(s) required for the propagation of feature annotation.</text>
</comment>
<comment type="catalytic activity">
    <reaction evidence="10">
        <text>an acyl phosphate + sn-glycerol 3-phosphate = a 1-acyl-sn-glycero-3-phosphate + phosphate</text>
        <dbReference type="Rhea" id="RHEA:34075"/>
        <dbReference type="ChEBI" id="CHEBI:43474"/>
        <dbReference type="ChEBI" id="CHEBI:57597"/>
        <dbReference type="ChEBI" id="CHEBI:57970"/>
        <dbReference type="ChEBI" id="CHEBI:59918"/>
        <dbReference type="EC" id="2.3.1.275"/>
    </reaction>
</comment>
<keyword evidence="3 10" id="KW-0808">Transferase</keyword>
<keyword evidence="11" id="KW-0012">Acyltransferase</keyword>
<dbReference type="SMART" id="SM01207">
    <property type="entry name" value="G3P_acyltransf"/>
    <property type="match status" value="1"/>
</dbReference>
<dbReference type="GO" id="GO:0043772">
    <property type="term" value="F:acyl-phosphate glycerol-3-phosphate acyltransferase activity"/>
    <property type="evidence" value="ECO:0007669"/>
    <property type="project" value="UniProtKB-UniRule"/>
</dbReference>
<organism evidence="11">
    <name type="scientific">Thermohahella caldifontis</name>
    <dbReference type="NCBI Taxonomy" id="3142973"/>
    <lineage>
        <taxon>Bacteria</taxon>
        <taxon>Pseudomonadati</taxon>
        <taxon>Pseudomonadota</taxon>
        <taxon>Gammaproteobacteria</taxon>
        <taxon>Oceanospirillales</taxon>
        <taxon>Hahellaceae</taxon>
        <taxon>Thermohahella</taxon>
    </lineage>
</organism>
<evidence type="ECO:0000256" key="8">
    <source>
        <dbReference type="ARBA" id="ARBA00023209"/>
    </source>
</evidence>
<name>A0AB39UV33_9GAMM</name>
<keyword evidence="6 10" id="KW-0443">Lipid metabolism</keyword>
<evidence type="ECO:0000256" key="2">
    <source>
        <dbReference type="ARBA" id="ARBA00022516"/>
    </source>
</evidence>
<dbReference type="PANTHER" id="PTHR30309:SF0">
    <property type="entry name" value="GLYCEROL-3-PHOSPHATE ACYLTRANSFERASE-RELATED"/>
    <property type="match status" value="1"/>
</dbReference>
<feature type="transmembrane region" description="Helical" evidence="10">
    <location>
        <begin position="87"/>
        <end position="104"/>
    </location>
</feature>
<keyword evidence="8 10" id="KW-0594">Phospholipid biosynthesis</keyword>
<dbReference type="KEGG" id="tcd:AAIA72_13820"/>
<accession>A0AB39UV33</accession>
<comment type="subunit">
    <text evidence="10">Probably interacts with PlsX.</text>
</comment>
<dbReference type="InterPro" id="IPR003811">
    <property type="entry name" value="G3P_acylTferase_PlsY"/>
</dbReference>
<evidence type="ECO:0000256" key="7">
    <source>
        <dbReference type="ARBA" id="ARBA00023136"/>
    </source>
</evidence>
<dbReference type="AlphaFoldDB" id="A0AB39UV33"/>
<dbReference type="RefSeq" id="WP_369600893.1">
    <property type="nucleotide sequence ID" value="NZ_CP154858.1"/>
</dbReference>
<evidence type="ECO:0000256" key="5">
    <source>
        <dbReference type="ARBA" id="ARBA00022989"/>
    </source>
</evidence>
<keyword evidence="5 10" id="KW-1133">Transmembrane helix</keyword>
<keyword evidence="2 10" id="KW-0444">Lipid biosynthesis</keyword>
<comment type="similarity">
    <text evidence="10">Belongs to the PlsY family.</text>
</comment>
<evidence type="ECO:0000256" key="6">
    <source>
        <dbReference type="ARBA" id="ARBA00023098"/>
    </source>
</evidence>
<dbReference type="PANTHER" id="PTHR30309">
    <property type="entry name" value="INNER MEMBRANE PROTEIN YGIH"/>
    <property type="match status" value="1"/>
</dbReference>
<keyword evidence="1 10" id="KW-1003">Cell membrane</keyword>
<reference evidence="11" key="1">
    <citation type="submission" date="2024-05" db="EMBL/GenBank/DDBJ databases">
        <title>Genome sequencing of novel strain.</title>
        <authorList>
            <person name="Ganbat D."/>
            <person name="Ganbat S."/>
            <person name="Lee S.-J."/>
        </authorList>
    </citation>
    <scope>NUCLEOTIDE SEQUENCE</scope>
    <source>
        <strain evidence="11">SMD15-11</strain>
    </source>
</reference>
<feature type="transmembrane region" description="Helical" evidence="10">
    <location>
        <begin position="6"/>
        <end position="29"/>
    </location>
</feature>